<feature type="domain" description="Gliding motility-associated protein GldM N-terminal" evidence="3">
    <location>
        <begin position="31"/>
        <end position="232"/>
    </location>
</feature>
<dbReference type="Pfam" id="PF21601">
    <property type="entry name" value="GldM_2nd"/>
    <property type="match status" value="1"/>
</dbReference>
<evidence type="ECO:0000259" key="3">
    <source>
        <dbReference type="Pfam" id="PF12081"/>
    </source>
</evidence>
<feature type="domain" description="Gliding motility-associated protein GldM second immunoglobulin-like" evidence="5">
    <location>
        <begin position="339"/>
        <end position="418"/>
    </location>
</feature>
<keyword evidence="1" id="KW-1133">Transmembrane helix</keyword>
<reference evidence="6 7" key="1">
    <citation type="submission" date="2022-03" db="EMBL/GenBank/DDBJ databases">
        <title>Chryseobacterium sp. isolated from particulate matters in swine house.</title>
        <authorList>
            <person name="Won M."/>
            <person name="Kim S.-J."/>
            <person name="Kwon S.-W."/>
        </authorList>
    </citation>
    <scope>NUCLEOTIDE SEQUENCE [LARGE SCALE GENOMIC DNA]</scope>
    <source>
        <strain evidence="6 7">SC2-2</strain>
    </source>
</reference>
<dbReference type="InterPro" id="IPR019859">
    <property type="entry name" value="Motility-assoc_prot_GldM"/>
</dbReference>
<evidence type="ECO:0000256" key="1">
    <source>
        <dbReference type="SAM" id="Phobius"/>
    </source>
</evidence>
<dbReference type="EMBL" id="CP094532">
    <property type="protein sequence ID" value="UOE40328.1"/>
    <property type="molecule type" value="Genomic_DNA"/>
</dbReference>
<proteinExistence type="predicted"/>
<dbReference type="Proteomes" id="UP000831460">
    <property type="component" value="Chromosome"/>
</dbReference>
<evidence type="ECO:0000313" key="6">
    <source>
        <dbReference type="EMBL" id="UOE40328.1"/>
    </source>
</evidence>
<dbReference type="RefSeq" id="WP_243548351.1">
    <property type="nucleotide sequence ID" value="NZ_CP094532.1"/>
</dbReference>
<name>A0ABY4BMA0_9FLAO</name>
<evidence type="ECO:0000259" key="5">
    <source>
        <dbReference type="Pfam" id="PF21602"/>
    </source>
</evidence>
<sequence>MAQGKQTPRQKMINLMYLVFIAMLAMQIDQEIIRSYNDTNQTLTDTRALVEEKNDKIFEKTLEAKAENTPETYSKPLEDYRGLKVKANDLVSFIEGIKTNLKKDAGYDPKLTVTDNFVALNNTEPSSKTFFNKGDENSPSKISADLKQKVENLKTYITQTFGNNPDMKPIVDRANKTLITEWAKGEKVKRNNKSWLQYKFYGQPLIAALSNLEVVQSEARNIQSDALMSMLQEKVDADIKFDAYQAIVSAPATVVQGEPAEAKVAIGNYSSNVPGLSMPGLTVQNGQGVAKLNTGAVGDHKFSGKISFTDVNGKVIELPYDHTYKVIAGAQELKAQKGAIITADKMNVLYRGLPNPVSGSILGADMSGISLSAAGASVSGSGGKWIVSPGAGNTVKLTISGRDPKGGVISQAFDFRVKNVPPPQGQVQGKNVVAMPASSIPNQNVSVAMPDFDFPVSFTVNSFLFKVPGRAAMLVNGSSMSSVAALTKNLRSGDIAAVYNIQATATGLGGQALKQIPPVIINVQ</sequence>
<feature type="transmembrane region" description="Helical" evidence="1">
    <location>
        <begin position="12"/>
        <end position="28"/>
    </location>
</feature>
<feature type="domain" description="Gliding motility-associated protein GldM C-terminal" evidence="2">
    <location>
        <begin position="421"/>
        <end position="524"/>
    </location>
</feature>
<keyword evidence="1" id="KW-0472">Membrane</keyword>
<evidence type="ECO:0000259" key="4">
    <source>
        <dbReference type="Pfam" id="PF21601"/>
    </source>
</evidence>
<keyword evidence="1" id="KW-0812">Transmembrane</keyword>
<dbReference type="InterPro" id="IPR048405">
    <property type="entry name" value="GldM_Ig-like-1"/>
</dbReference>
<organism evidence="6 7">
    <name type="scientific">Chryseobacterium suipulveris</name>
    <dbReference type="NCBI Taxonomy" id="2929800"/>
    <lineage>
        <taxon>Bacteria</taxon>
        <taxon>Pseudomonadati</taxon>
        <taxon>Bacteroidota</taxon>
        <taxon>Flavobacteriia</taxon>
        <taxon>Flavobacteriales</taxon>
        <taxon>Weeksellaceae</taxon>
        <taxon>Chryseobacterium group</taxon>
        <taxon>Chryseobacterium</taxon>
    </lineage>
</organism>
<dbReference type="InterPro" id="IPR022719">
    <property type="entry name" value="Motility-assoc_prot_GldM_C"/>
</dbReference>
<dbReference type="Pfam" id="PF12080">
    <property type="entry name" value="GldM_4th"/>
    <property type="match status" value="1"/>
</dbReference>
<protein>
    <submittedName>
        <fullName evidence="6">Gliding motility protein GldM</fullName>
    </submittedName>
</protein>
<feature type="domain" description="Gliding motility-associated protein GldM first immunoglobulin-like" evidence="4">
    <location>
        <begin position="236"/>
        <end position="327"/>
    </location>
</feature>
<dbReference type="Pfam" id="PF21602">
    <property type="entry name" value="GldM_3rd"/>
    <property type="match status" value="1"/>
</dbReference>
<keyword evidence="7" id="KW-1185">Reference proteome</keyword>
<accession>A0ABY4BMA0</accession>
<dbReference type="NCBIfam" id="TIGR03517">
    <property type="entry name" value="GldM_gliding"/>
    <property type="match status" value="1"/>
</dbReference>
<evidence type="ECO:0000259" key="2">
    <source>
        <dbReference type="Pfam" id="PF12080"/>
    </source>
</evidence>
<gene>
    <name evidence="6" type="primary">gldM</name>
    <name evidence="6" type="ORF">MTP09_10450</name>
</gene>
<dbReference type="InterPro" id="IPR022720">
    <property type="entry name" value="Motility-assoc_prot_GldM_N"/>
</dbReference>
<evidence type="ECO:0000313" key="7">
    <source>
        <dbReference type="Proteomes" id="UP000831460"/>
    </source>
</evidence>
<dbReference type="InterPro" id="IPR048406">
    <property type="entry name" value="GldM_Ig-like-2"/>
</dbReference>
<dbReference type="Pfam" id="PF12081">
    <property type="entry name" value="GldM_1st"/>
    <property type="match status" value="1"/>
</dbReference>